<reference evidence="1 2" key="1">
    <citation type="submission" date="2019-09" db="EMBL/GenBank/DDBJ databases">
        <title>Taxonomy of Antarctic Massilia spp.: description of Massilia rubra sp. nov., Massilia aquatica sp. nov., Massilia mucilaginosa sp. nov., Massilia frigida sp. nov. isolated from streams, lakes and regoliths.</title>
        <authorList>
            <person name="Holochova P."/>
            <person name="Sedlacek I."/>
            <person name="Kralova S."/>
            <person name="Maslanova I."/>
            <person name="Busse H.-J."/>
            <person name="Stankova E."/>
            <person name="Vrbovska V."/>
            <person name="Kovarovic V."/>
            <person name="Bartak M."/>
            <person name="Svec P."/>
            <person name="Pantucek R."/>
        </authorList>
    </citation>
    <scope>NUCLEOTIDE SEQUENCE [LARGE SCALE GENOMIC DNA]</scope>
    <source>
        <strain evidence="1 2">CCM 8692</strain>
    </source>
</reference>
<organism evidence="1 2">
    <name type="scientific">Massilia rubra</name>
    <dbReference type="NCBI Taxonomy" id="2607910"/>
    <lineage>
        <taxon>Bacteria</taxon>
        <taxon>Pseudomonadati</taxon>
        <taxon>Pseudomonadota</taxon>
        <taxon>Betaproteobacteria</taxon>
        <taxon>Burkholderiales</taxon>
        <taxon>Oxalobacteraceae</taxon>
        <taxon>Telluria group</taxon>
        <taxon>Massilia</taxon>
    </lineage>
</organism>
<evidence type="ECO:0008006" key="3">
    <source>
        <dbReference type="Google" id="ProtNLM"/>
    </source>
</evidence>
<dbReference type="EMBL" id="VUYU01000009">
    <property type="protein sequence ID" value="NHZ35125.1"/>
    <property type="molecule type" value="Genomic_DNA"/>
</dbReference>
<dbReference type="Proteomes" id="UP000785613">
    <property type="component" value="Unassembled WGS sequence"/>
</dbReference>
<sequence length="529" mass="56590">MNEAKADTKGKVLYGKLTYDRVPSTPENGLNYSAVVQKPIRNVRVVLVEYSKEGGANTELAVTTSGEDGSYSFPVPDLVTRVRVRAYAETTNPPLRVQDNTNRNSYYTLESAAITTTAAVTVKDLNAGSGWGGSSYTGARSAAPFASLDTLYSTARAFMAVRPLVNFPLLLINWSVNNRPEPGDIALGQIDTSHYNKAVSGIFILGKADVDTDEYDTHVMVHEWGHYFEDKMGRSDSIGGSHAAGNIIDPRLAFGEGWGNALSAMILFPDAKYKDTGGVGQARTTIVIDMETNDSNDPKPGWFSEASVQSMLYDFFDPANESFDNVALGLGPIYDVMTGGQKYTPAVTSIFSFTNALKAVPGTSASTIAAIDRLTSESGIAPIQDAFGTGETNDGGNAANLPLFRQMTVDGASETLTFLADVDNINRLGANRYIRFTSPAAGPIQVIGDSIRDIGLTLLEDGKKIAVADNNYTGTEQFSFVAKANKVYVLTVQGFVIKSSGQYTASVRIASGDIAGKATIVNQKTKAVR</sequence>
<dbReference type="RefSeq" id="WP_167226127.1">
    <property type="nucleotide sequence ID" value="NZ_VUYU01000009.1"/>
</dbReference>
<protein>
    <recommendedName>
        <fullName evidence="3">Lipoprotein</fullName>
    </recommendedName>
</protein>
<evidence type="ECO:0000313" key="1">
    <source>
        <dbReference type="EMBL" id="NHZ35125.1"/>
    </source>
</evidence>
<comment type="caution">
    <text evidence="1">The sequence shown here is derived from an EMBL/GenBank/DDBJ whole genome shotgun (WGS) entry which is preliminary data.</text>
</comment>
<proteinExistence type="predicted"/>
<keyword evidence="2" id="KW-1185">Reference proteome</keyword>
<gene>
    <name evidence="1" type="ORF">F0185_16235</name>
</gene>
<evidence type="ECO:0000313" key="2">
    <source>
        <dbReference type="Proteomes" id="UP000785613"/>
    </source>
</evidence>
<name>A0ABX0LQL5_9BURK</name>
<accession>A0ABX0LQL5</accession>